<proteinExistence type="predicted"/>
<evidence type="ECO:0000313" key="2">
    <source>
        <dbReference type="Proteomes" id="UP000324222"/>
    </source>
</evidence>
<dbReference type="Proteomes" id="UP000324222">
    <property type="component" value="Unassembled WGS sequence"/>
</dbReference>
<protein>
    <submittedName>
        <fullName evidence="1">Uncharacterized protein</fullName>
    </submittedName>
</protein>
<organism evidence="1 2">
    <name type="scientific">Portunus trituberculatus</name>
    <name type="common">Swimming crab</name>
    <name type="synonym">Neptunus trituberculatus</name>
    <dbReference type="NCBI Taxonomy" id="210409"/>
    <lineage>
        <taxon>Eukaryota</taxon>
        <taxon>Metazoa</taxon>
        <taxon>Ecdysozoa</taxon>
        <taxon>Arthropoda</taxon>
        <taxon>Crustacea</taxon>
        <taxon>Multicrustacea</taxon>
        <taxon>Malacostraca</taxon>
        <taxon>Eumalacostraca</taxon>
        <taxon>Eucarida</taxon>
        <taxon>Decapoda</taxon>
        <taxon>Pleocyemata</taxon>
        <taxon>Brachyura</taxon>
        <taxon>Eubrachyura</taxon>
        <taxon>Portunoidea</taxon>
        <taxon>Portunidae</taxon>
        <taxon>Portuninae</taxon>
        <taxon>Portunus</taxon>
    </lineage>
</organism>
<gene>
    <name evidence="1" type="ORF">E2C01_034066</name>
</gene>
<dbReference type="AlphaFoldDB" id="A0A5B7F548"/>
<reference evidence="1 2" key="1">
    <citation type="submission" date="2019-05" db="EMBL/GenBank/DDBJ databases">
        <title>Another draft genome of Portunus trituberculatus and its Hox gene families provides insights of decapod evolution.</title>
        <authorList>
            <person name="Jeong J.-H."/>
            <person name="Song I."/>
            <person name="Kim S."/>
            <person name="Choi T."/>
            <person name="Kim D."/>
            <person name="Ryu S."/>
            <person name="Kim W."/>
        </authorList>
    </citation>
    <scope>NUCLEOTIDE SEQUENCE [LARGE SCALE GENOMIC DNA]</scope>
    <source>
        <tissue evidence="1">Muscle</tissue>
    </source>
</reference>
<dbReference type="EMBL" id="VSRR010004716">
    <property type="protein sequence ID" value="MPC40506.1"/>
    <property type="molecule type" value="Genomic_DNA"/>
</dbReference>
<sequence length="92" mass="10640">MNGCNIFKISNNNFRFLFVFKDAANSGEESGKVEFPFEGRLNVVRESEGRGSEKYVVHLECEQLQFHVQLDFVLPLSMERKLVTRPHKLCTC</sequence>
<accession>A0A5B7F548</accession>
<keyword evidence="2" id="KW-1185">Reference proteome</keyword>
<name>A0A5B7F548_PORTR</name>
<evidence type="ECO:0000313" key="1">
    <source>
        <dbReference type="EMBL" id="MPC40506.1"/>
    </source>
</evidence>
<comment type="caution">
    <text evidence="1">The sequence shown here is derived from an EMBL/GenBank/DDBJ whole genome shotgun (WGS) entry which is preliminary data.</text>
</comment>